<protein>
    <submittedName>
        <fullName evidence="1">Uncharacterized protein</fullName>
    </submittedName>
</protein>
<reference evidence="1 2" key="1">
    <citation type="submission" date="2024-03" db="EMBL/GenBank/DDBJ databases">
        <title>Natural products discovery in diverse microorganisms through a two-stage MS feature dereplication strategy.</title>
        <authorList>
            <person name="Zhang R."/>
        </authorList>
    </citation>
    <scope>NUCLEOTIDE SEQUENCE [LARGE SCALE GENOMIC DNA]</scope>
    <source>
        <strain evidence="1 2">18930</strain>
    </source>
</reference>
<organism evidence="1 2">
    <name type="scientific">Rhodococcus sovatensis</name>
    <dbReference type="NCBI Taxonomy" id="1805840"/>
    <lineage>
        <taxon>Bacteria</taxon>
        <taxon>Bacillati</taxon>
        <taxon>Actinomycetota</taxon>
        <taxon>Actinomycetes</taxon>
        <taxon>Mycobacteriales</taxon>
        <taxon>Nocardiaceae</taxon>
        <taxon>Rhodococcus</taxon>
    </lineage>
</organism>
<gene>
    <name evidence="1" type="ORF">WDS16_04490</name>
</gene>
<name>A0ABZ2PKW8_9NOCA</name>
<dbReference type="Proteomes" id="UP001432000">
    <property type="component" value="Chromosome"/>
</dbReference>
<evidence type="ECO:0000313" key="1">
    <source>
        <dbReference type="EMBL" id="WXG69813.1"/>
    </source>
</evidence>
<proteinExistence type="predicted"/>
<keyword evidence="2" id="KW-1185">Reference proteome</keyword>
<dbReference type="RefSeq" id="WP_338890819.1">
    <property type="nucleotide sequence ID" value="NZ_CP147846.1"/>
</dbReference>
<accession>A0ABZ2PKW8</accession>
<dbReference type="EMBL" id="CP147846">
    <property type="protein sequence ID" value="WXG69813.1"/>
    <property type="molecule type" value="Genomic_DNA"/>
</dbReference>
<sequence length="48" mass="5032">MGMSFALPTGSSDRNLFDENKFHVPPVCLSLTVPALPLYLPAGIGGLS</sequence>
<evidence type="ECO:0000313" key="2">
    <source>
        <dbReference type="Proteomes" id="UP001432000"/>
    </source>
</evidence>